<organism evidence="1 2">
    <name type="scientific">Colletotrichum costaricense</name>
    <dbReference type="NCBI Taxonomy" id="1209916"/>
    <lineage>
        <taxon>Eukaryota</taxon>
        <taxon>Fungi</taxon>
        <taxon>Dikarya</taxon>
        <taxon>Ascomycota</taxon>
        <taxon>Pezizomycotina</taxon>
        <taxon>Sordariomycetes</taxon>
        <taxon>Hypocreomycetidae</taxon>
        <taxon>Glomerellales</taxon>
        <taxon>Glomerellaceae</taxon>
        <taxon>Colletotrichum</taxon>
        <taxon>Colletotrichum acutatum species complex</taxon>
    </lineage>
</organism>
<dbReference type="AlphaFoldDB" id="A0AAI9YSZ6"/>
<dbReference type="Proteomes" id="UP001240678">
    <property type="component" value="Unassembled WGS sequence"/>
</dbReference>
<proteinExistence type="predicted"/>
<protein>
    <submittedName>
        <fullName evidence="1">Uncharacterized protein</fullName>
    </submittedName>
</protein>
<dbReference type="EMBL" id="MOOE01000010">
    <property type="protein sequence ID" value="KAK1522031.1"/>
    <property type="molecule type" value="Genomic_DNA"/>
</dbReference>
<evidence type="ECO:0000313" key="2">
    <source>
        <dbReference type="Proteomes" id="UP001240678"/>
    </source>
</evidence>
<sequence length="85" mass="9823">MNLKYCSQLVASPFAKDIALPRRPCCHCMVEAHSEELLFNPPPKQALARITPSYMDRNLVSSAEKIENRLLSCQIARLRAFLWRY</sequence>
<gene>
    <name evidence="1" type="ORF">CCOS01_09743</name>
</gene>
<dbReference type="RefSeq" id="XP_060311065.1">
    <property type="nucleotide sequence ID" value="XM_060457900.1"/>
</dbReference>
<evidence type="ECO:0000313" key="1">
    <source>
        <dbReference type="EMBL" id="KAK1522031.1"/>
    </source>
</evidence>
<dbReference type="GeneID" id="85341447"/>
<keyword evidence="2" id="KW-1185">Reference proteome</keyword>
<name>A0AAI9YSZ6_9PEZI</name>
<accession>A0AAI9YSZ6</accession>
<comment type="caution">
    <text evidence="1">The sequence shown here is derived from an EMBL/GenBank/DDBJ whole genome shotgun (WGS) entry which is preliminary data.</text>
</comment>
<reference evidence="1 2" key="1">
    <citation type="submission" date="2016-10" db="EMBL/GenBank/DDBJ databases">
        <title>The genome sequence of Colletotrichum fioriniae PJ7.</title>
        <authorList>
            <person name="Baroncelli R."/>
        </authorList>
    </citation>
    <scope>NUCLEOTIDE SEQUENCE [LARGE SCALE GENOMIC DNA]</scope>
    <source>
        <strain evidence="1 2">IMI 309622</strain>
    </source>
</reference>